<protein>
    <submittedName>
        <fullName evidence="11">DHA2 family efflux MFS transporter permease subunit</fullName>
    </submittedName>
</protein>
<dbReference type="GO" id="GO:0046677">
    <property type="term" value="P:response to antibiotic"/>
    <property type="evidence" value="ECO:0007669"/>
    <property type="project" value="UniProtKB-KW"/>
</dbReference>
<feature type="compositionally biased region" description="Low complexity" evidence="8">
    <location>
        <begin position="1"/>
        <end position="18"/>
    </location>
</feature>
<dbReference type="PROSITE" id="PS50850">
    <property type="entry name" value="MFS"/>
    <property type="match status" value="1"/>
</dbReference>
<evidence type="ECO:0000313" key="12">
    <source>
        <dbReference type="Proteomes" id="UP000325529"/>
    </source>
</evidence>
<reference evidence="11 12" key="1">
    <citation type="submission" date="2017-09" db="EMBL/GenBank/DDBJ databases">
        <authorList>
            <person name="Lee N."/>
            <person name="Cho B.-K."/>
        </authorList>
    </citation>
    <scope>NUCLEOTIDE SEQUENCE [LARGE SCALE GENOMIC DNA]</scope>
    <source>
        <strain evidence="11 12">ATCC 12853</strain>
    </source>
</reference>
<dbReference type="CDD" id="cd17321">
    <property type="entry name" value="MFS_MMR_MDR_like"/>
    <property type="match status" value="1"/>
</dbReference>
<keyword evidence="5 9" id="KW-1133">Transmembrane helix</keyword>
<dbReference type="SUPFAM" id="SSF103473">
    <property type="entry name" value="MFS general substrate transporter"/>
    <property type="match status" value="2"/>
</dbReference>
<feature type="transmembrane region" description="Helical" evidence="9">
    <location>
        <begin position="261"/>
        <end position="285"/>
    </location>
</feature>
<evidence type="ECO:0000256" key="7">
    <source>
        <dbReference type="ARBA" id="ARBA00023251"/>
    </source>
</evidence>
<feature type="transmembrane region" description="Helical" evidence="9">
    <location>
        <begin position="238"/>
        <end position="255"/>
    </location>
</feature>
<evidence type="ECO:0000256" key="5">
    <source>
        <dbReference type="ARBA" id="ARBA00022989"/>
    </source>
</evidence>
<keyword evidence="2" id="KW-0813">Transport</keyword>
<dbReference type="InterPro" id="IPR004638">
    <property type="entry name" value="EmrB-like"/>
</dbReference>
<evidence type="ECO:0000313" key="11">
    <source>
        <dbReference type="EMBL" id="QEU90698.1"/>
    </source>
</evidence>
<dbReference type="InterPro" id="IPR020846">
    <property type="entry name" value="MFS_dom"/>
</dbReference>
<keyword evidence="3" id="KW-1003">Cell membrane</keyword>
<dbReference type="AlphaFoldDB" id="A0A5J6G9U2"/>
<dbReference type="Gene3D" id="1.20.1720.10">
    <property type="entry name" value="Multidrug resistance protein D"/>
    <property type="match status" value="1"/>
</dbReference>
<dbReference type="EMBL" id="CP023699">
    <property type="protein sequence ID" value="QEU90698.1"/>
    <property type="molecule type" value="Genomic_DNA"/>
</dbReference>
<feature type="transmembrane region" description="Helical" evidence="9">
    <location>
        <begin position="467"/>
        <end position="488"/>
    </location>
</feature>
<comment type="subcellular location">
    <subcellularLocation>
        <location evidence="1">Cell membrane</location>
        <topology evidence="1">Multi-pass membrane protein</topology>
    </subcellularLocation>
</comment>
<keyword evidence="12" id="KW-1185">Reference proteome</keyword>
<feature type="transmembrane region" description="Helical" evidence="9">
    <location>
        <begin position="177"/>
        <end position="198"/>
    </location>
</feature>
<gene>
    <name evidence="11" type="ORF">CP970_07020</name>
</gene>
<keyword evidence="4 9" id="KW-0812">Transmembrane</keyword>
<keyword evidence="6 9" id="KW-0472">Membrane</keyword>
<feature type="transmembrane region" description="Helical" evidence="9">
    <location>
        <begin position="340"/>
        <end position="358"/>
    </location>
</feature>
<feature type="transmembrane region" description="Helical" evidence="9">
    <location>
        <begin position="430"/>
        <end position="455"/>
    </location>
</feature>
<dbReference type="PANTHER" id="PTHR42718:SF48">
    <property type="entry name" value="CONSERVED TWO-DOMAIN MEMBRANE PROTEIN-RELATED"/>
    <property type="match status" value="1"/>
</dbReference>
<feature type="transmembrane region" description="Helical" evidence="9">
    <location>
        <begin position="118"/>
        <end position="141"/>
    </location>
</feature>
<proteinExistence type="predicted"/>
<feature type="transmembrane region" description="Helical" evidence="9">
    <location>
        <begin position="50"/>
        <end position="73"/>
    </location>
</feature>
<dbReference type="Proteomes" id="UP000325529">
    <property type="component" value="Chromosome"/>
</dbReference>
<keyword evidence="7" id="KW-0046">Antibiotic resistance</keyword>
<dbReference type="NCBIfam" id="TIGR00711">
    <property type="entry name" value="efflux_EmrB"/>
    <property type="match status" value="1"/>
</dbReference>
<evidence type="ECO:0000256" key="3">
    <source>
        <dbReference type="ARBA" id="ARBA00022475"/>
    </source>
</evidence>
<dbReference type="PROSITE" id="PS00216">
    <property type="entry name" value="SUGAR_TRANSPORT_1"/>
    <property type="match status" value="1"/>
</dbReference>
<evidence type="ECO:0000259" key="10">
    <source>
        <dbReference type="PROSITE" id="PS50850"/>
    </source>
</evidence>
<feature type="transmembrane region" description="Helical" evidence="9">
    <location>
        <begin position="85"/>
        <end position="106"/>
    </location>
</feature>
<evidence type="ECO:0000256" key="2">
    <source>
        <dbReference type="ARBA" id="ARBA00022448"/>
    </source>
</evidence>
<dbReference type="GO" id="GO:0005886">
    <property type="term" value="C:plasma membrane"/>
    <property type="evidence" value="ECO:0007669"/>
    <property type="project" value="UniProtKB-SubCell"/>
</dbReference>
<accession>A0A5J6G9U2</accession>
<feature type="transmembrane region" description="Helical" evidence="9">
    <location>
        <begin position="204"/>
        <end position="226"/>
    </location>
</feature>
<evidence type="ECO:0000256" key="8">
    <source>
        <dbReference type="SAM" id="MobiDB-lite"/>
    </source>
</evidence>
<evidence type="ECO:0000256" key="1">
    <source>
        <dbReference type="ARBA" id="ARBA00004651"/>
    </source>
</evidence>
<evidence type="ECO:0000256" key="6">
    <source>
        <dbReference type="ARBA" id="ARBA00023136"/>
    </source>
</evidence>
<dbReference type="Pfam" id="PF07690">
    <property type="entry name" value="MFS_1"/>
    <property type="match status" value="1"/>
</dbReference>
<dbReference type="PANTHER" id="PTHR42718">
    <property type="entry name" value="MAJOR FACILITATOR SUPERFAMILY MULTIDRUG TRANSPORTER MFSC"/>
    <property type="match status" value="1"/>
</dbReference>
<feature type="transmembrane region" description="Helical" evidence="9">
    <location>
        <begin position="370"/>
        <end position="389"/>
    </location>
</feature>
<evidence type="ECO:0000256" key="9">
    <source>
        <dbReference type="SAM" id="Phobius"/>
    </source>
</evidence>
<feature type="transmembrane region" description="Helical" evidence="9">
    <location>
        <begin position="147"/>
        <end position="165"/>
    </location>
</feature>
<dbReference type="InterPro" id="IPR036259">
    <property type="entry name" value="MFS_trans_sf"/>
</dbReference>
<feature type="transmembrane region" description="Helical" evidence="9">
    <location>
        <begin position="395"/>
        <end position="418"/>
    </location>
</feature>
<dbReference type="GO" id="GO:0022857">
    <property type="term" value="F:transmembrane transporter activity"/>
    <property type="evidence" value="ECO:0007669"/>
    <property type="project" value="InterPro"/>
</dbReference>
<feature type="domain" description="Major facilitator superfamily (MFS) profile" evidence="10">
    <location>
        <begin position="51"/>
        <end position="493"/>
    </location>
</feature>
<dbReference type="Gene3D" id="1.20.1250.20">
    <property type="entry name" value="MFS general substrate transporter like domains"/>
    <property type="match status" value="1"/>
</dbReference>
<feature type="region of interest" description="Disordered" evidence="8">
    <location>
        <begin position="1"/>
        <end position="40"/>
    </location>
</feature>
<organism evidence="11 12">
    <name type="scientific">Streptomyces kanamyceticus</name>
    <dbReference type="NCBI Taxonomy" id="1967"/>
    <lineage>
        <taxon>Bacteria</taxon>
        <taxon>Bacillati</taxon>
        <taxon>Actinomycetota</taxon>
        <taxon>Actinomycetes</taxon>
        <taxon>Kitasatosporales</taxon>
        <taxon>Streptomycetaceae</taxon>
        <taxon>Streptomyces</taxon>
    </lineage>
</organism>
<dbReference type="KEGG" id="ska:CP970_07020"/>
<dbReference type="PRINTS" id="PR01036">
    <property type="entry name" value="TCRTETB"/>
</dbReference>
<dbReference type="InterPro" id="IPR011701">
    <property type="entry name" value="MFS"/>
</dbReference>
<name>A0A5J6G9U2_STRKN</name>
<sequence length="493" mass="49979">MPAAVPTTKGTPPMTTSSPPSPGAGPRDVAGVGEEQAHQSPAGSSTAAKLALFVASGATFLAVLDTTVVNIAFSDLRGDFTDASLSQLTWVVTAYTVVFAALLAVAGRVADVIGRKQLFLWSTVLFTVASVLSGFATGVPMLVGARALQGVGAAGMIPSALGLVLQHTPPARRQVAVGVWGAVGSMAAAVGPSLGGLLVDVWGWRSVFLINLPIGLAIVAISARLVGDTPSGRKLPDPVGTLALALGIGGVVFGVTQGTEWGWGSGSVLALIVGGFVLVLAALLLSKRQSAPAIELDLWRNRTFAATNVSSLLFGAAMYSYLLSSLLFLNAIWGYSELKAGLAVTPGAFSAALGAIVVGRRVGPSKQWAAVAGGSVLFGATCAAMYLLLGTERQYVAVWLPIGILGGLGIGAALTAISNAATAALEPQRFASGTGLLMTTRQIGGALGIAALAAILERHNVLDDTGYLQVFLACAIGSVAAAAATPWIRSRTR</sequence>
<feature type="transmembrane region" description="Helical" evidence="9">
    <location>
        <begin position="305"/>
        <end position="328"/>
    </location>
</feature>
<evidence type="ECO:0000256" key="4">
    <source>
        <dbReference type="ARBA" id="ARBA00022692"/>
    </source>
</evidence>
<dbReference type="InterPro" id="IPR005829">
    <property type="entry name" value="Sugar_transporter_CS"/>
</dbReference>